<evidence type="ECO:0000313" key="10">
    <source>
        <dbReference type="EMBL" id="GAP39582.1"/>
    </source>
</evidence>
<dbReference type="RefSeq" id="WP_236688107.1">
    <property type="nucleotide sequence ID" value="NZ_DF968180.1"/>
</dbReference>
<dbReference type="EMBL" id="DF968180">
    <property type="protein sequence ID" value="GAP39582.1"/>
    <property type="molecule type" value="Genomic_DNA"/>
</dbReference>
<feature type="binding site" evidence="8">
    <location>
        <position position="71"/>
    </location>
    <ligand>
        <name>substrate</name>
    </ligand>
</feature>
<dbReference type="AlphaFoldDB" id="A0A0K8PA94"/>
<keyword evidence="1 8" id="KW-0963">Cytoplasm</keyword>
<comment type="function">
    <text evidence="8">Catalyzes the phosphorylation of LysW-gamma-alpha-aminoadipate.</text>
</comment>
<dbReference type="GO" id="GO:0005524">
    <property type="term" value="F:ATP binding"/>
    <property type="evidence" value="ECO:0007669"/>
    <property type="project" value="UniProtKB-KW"/>
</dbReference>
<dbReference type="NCBIfam" id="TIGR00761">
    <property type="entry name" value="argB"/>
    <property type="match status" value="1"/>
</dbReference>
<comment type="catalytic activity">
    <reaction evidence="8">
        <text>[amino-group carrier protein]-C-terminal-N-(1,4-dicarboxybutan-1-yl)-L-glutamine + ATP = [amino-group carrier protein]-C-terminal-N-(1-carboxy-5-phosphooxy-5-oxopentan-1-yl)-L-glutamine + ADP</text>
        <dbReference type="Rhea" id="RHEA:41944"/>
        <dbReference type="Rhea" id="RHEA-COMP:9694"/>
        <dbReference type="Rhea" id="RHEA-COMP:9712"/>
        <dbReference type="ChEBI" id="CHEBI:30616"/>
        <dbReference type="ChEBI" id="CHEBI:78499"/>
        <dbReference type="ChEBI" id="CHEBI:78503"/>
        <dbReference type="ChEBI" id="CHEBI:456216"/>
        <dbReference type="EC" id="2.7.2.17"/>
    </reaction>
</comment>
<gene>
    <name evidence="8" type="primary">lysZ</name>
    <name evidence="10" type="ORF">ATC1_12113</name>
</gene>
<dbReference type="PANTHER" id="PTHR23342">
    <property type="entry name" value="N-ACETYLGLUTAMATE SYNTHASE"/>
    <property type="match status" value="1"/>
</dbReference>
<evidence type="ECO:0000256" key="4">
    <source>
        <dbReference type="ARBA" id="ARBA00022741"/>
    </source>
</evidence>
<dbReference type="SUPFAM" id="SSF53633">
    <property type="entry name" value="Carbamate kinase-like"/>
    <property type="match status" value="1"/>
</dbReference>
<organism evidence="10">
    <name type="scientific">Flexilinea flocculi</name>
    <dbReference type="NCBI Taxonomy" id="1678840"/>
    <lineage>
        <taxon>Bacteria</taxon>
        <taxon>Bacillati</taxon>
        <taxon>Chloroflexota</taxon>
        <taxon>Anaerolineae</taxon>
        <taxon>Anaerolineales</taxon>
        <taxon>Anaerolineaceae</taxon>
        <taxon>Flexilinea</taxon>
    </lineage>
</organism>
<evidence type="ECO:0000256" key="2">
    <source>
        <dbReference type="ARBA" id="ARBA00022605"/>
    </source>
</evidence>
<dbReference type="GO" id="GO:0043744">
    <property type="term" value="F:N2-acetyl-L-aminoadipate kinase activity"/>
    <property type="evidence" value="ECO:0007669"/>
    <property type="project" value="RHEA"/>
</dbReference>
<proteinExistence type="inferred from homology"/>
<keyword evidence="5 8" id="KW-0418">Kinase</keyword>
<dbReference type="EC" id="2.7.2.17" evidence="8"/>
<evidence type="ECO:0000256" key="3">
    <source>
        <dbReference type="ARBA" id="ARBA00022679"/>
    </source>
</evidence>
<evidence type="ECO:0000256" key="6">
    <source>
        <dbReference type="ARBA" id="ARBA00022840"/>
    </source>
</evidence>
<dbReference type="Gene3D" id="3.40.1160.10">
    <property type="entry name" value="Acetylglutamate kinase-like"/>
    <property type="match status" value="1"/>
</dbReference>
<dbReference type="InterPro" id="IPR036393">
    <property type="entry name" value="AceGlu_kinase-like_sf"/>
</dbReference>
<dbReference type="UniPathway" id="UPA00033">
    <property type="reaction ID" value="UER00036"/>
</dbReference>
<evidence type="ECO:0000259" key="9">
    <source>
        <dbReference type="Pfam" id="PF00696"/>
    </source>
</evidence>
<dbReference type="GO" id="GO:0006526">
    <property type="term" value="P:L-arginine biosynthetic process"/>
    <property type="evidence" value="ECO:0007669"/>
    <property type="project" value="TreeGrafter"/>
</dbReference>
<comment type="subcellular location">
    <subcellularLocation>
        <location evidence="8">Cytoplasm</location>
    </subcellularLocation>
</comment>
<feature type="site" description="Transition state stabilizer" evidence="8">
    <location>
        <position position="236"/>
    </location>
</feature>
<comment type="pathway">
    <text evidence="8">Amino-acid biosynthesis; L-lysine biosynthesis via AAA pathway; L-lysine from L-alpha-aminoadipate (Thermus route): step 2/5.</text>
</comment>
<dbReference type="PIRSF" id="PIRSF000728">
    <property type="entry name" value="NAGK"/>
    <property type="match status" value="1"/>
</dbReference>
<dbReference type="STRING" id="1678840.ATC1_12113"/>
<dbReference type="NCBIfam" id="NF010662">
    <property type="entry name" value="PRK14058.1-4"/>
    <property type="match status" value="1"/>
</dbReference>
<dbReference type="PANTHER" id="PTHR23342:SF20">
    <property type="entry name" value="[LYSW]-AMINOADIPATE KINASE"/>
    <property type="match status" value="1"/>
</dbReference>
<dbReference type="GO" id="GO:0003991">
    <property type="term" value="F:acetylglutamate kinase activity"/>
    <property type="evidence" value="ECO:0007669"/>
    <property type="project" value="TreeGrafter"/>
</dbReference>
<name>A0A0K8PA94_9CHLR</name>
<dbReference type="InterPro" id="IPR004662">
    <property type="entry name" value="AcgluKinase_fam"/>
</dbReference>
<sequence length="274" mass="29391">MNDENQKIMVVKIGGTEGVDFSHICVNAARMIMEGKQLILVHGGSAEANQLGLELNVPPRFITSPSGHTSRYTDQKTMEVFIMAVNGKVNSKLVSQLQENGVNAFGISGMDGRLIQATRKEAIQSVENGKRRIIRDDFSGKIDTVRADLLHILLTAGLVPVVAPVAIGKTGEPLNVDADRAAAEVAAAMKADTLILLTAVPGLMKSFPDEATLIKKVDRKDIEVLQDYAQGRMKNKVLGAQEALEKGVGRVLIADGSVENPIDHALAGNCTWIS</sequence>
<dbReference type="HAMAP" id="MF_02082">
    <property type="entry name" value="LysZ"/>
    <property type="match status" value="1"/>
</dbReference>
<dbReference type="InterPro" id="IPR037529">
    <property type="entry name" value="LysZ"/>
</dbReference>
<accession>A0A0K8PA94</accession>
<dbReference type="GO" id="GO:0005737">
    <property type="term" value="C:cytoplasm"/>
    <property type="evidence" value="ECO:0007669"/>
    <property type="project" value="UniProtKB-SubCell"/>
</dbReference>
<protein>
    <recommendedName>
        <fullName evidence="8">Putative [LysW]-aminoadipate kinase</fullName>
        <ecNumber evidence="8">2.7.2.17</ecNumber>
    </recommendedName>
</protein>
<dbReference type="Proteomes" id="UP000053370">
    <property type="component" value="Unassembled WGS sequence"/>
</dbReference>
<keyword evidence="3 8" id="KW-0808">Transferase</keyword>
<evidence type="ECO:0000256" key="5">
    <source>
        <dbReference type="ARBA" id="ARBA00022777"/>
    </source>
</evidence>
<feature type="domain" description="Aspartate/glutamate/uridylate kinase" evidence="9">
    <location>
        <begin position="7"/>
        <end position="255"/>
    </location>
</feature>
<feature type="binding site" evidence="8">
    <location>
        <position position="175"/>
    </location>
    <ligand>
        <name>substrate</name>
    </ligand>
</feature>
<keyword evidence="6 8" id="KW-0067">ATP-binding</keyword>
<dbReference type="Pfam" id="PF00696">
    <property type="entry name" value="AA_kinase"/>
    <property type="match status" value="1"/>
</dbReference>
<keyword evidence="4 8" id="KW-0547">Nucleotide-binding</keyword>
<reference evidence="10" key="1">
    <citation type="journal article" date="2015" name="Genome Announc.">
        <title>Draft Genome Sequence of Anaerolineae Strain TC1, a Novel Isolate from a Methanogenic Wastewater Treatment System.</title>
        <authorList>
            <person name="Matsuura N."/>
            <person name="Tourlousse D.M."/>
            <person name="Sun L."/>
            <person name="Toyonaga M."/>
            <person name="Kuroda K."/>
            <person name="Ohashi A."/>
            <person name="Cruz R."/>
            <person name="Yamaguchi T."/>
            <person name="Sekiguchi Y."/>
        </authorList>
    </citation>
    <scope>NUCLEOTIDE SEQUENCE [LARGE SCALE GENOMIC DNA]</scope>
    <source>
        <strain evidence="10">TC1</strain>
    </source>
</reference>
<dbReference type="GO" id="GO:0019878">
    <property type="term" value="P:lysine biosynthetic process via aminoadipic acid"/>
    <property type="evidence" value="ECO:0007669"/>
    <property type="project" value="UniProtKB-UniRule"/>
</dbReference>
<comment type="similarity">
    <text evidence="8">Belongs to the acetylglutamate kinase family. LysZ subfamily.</text>
</comment>
<dbReference type="PATRIC" id="fig|1678840.3.peg.636"/>
<keyword evidence="2 8" id="KW-0028">Amino-acid biosynthesis</keyword>
<dbReference type="NCBIfam" id="NF010659">
    <property type="entry name" value="PRK14058.1-1"/>
    <property type="match status" value="1"/>
</dbReference>
<dbReference type="InterPro" id="IPR001057">
    <property type="entry name" value="Glu/AcGlu_kinase"/>
</dbReference>
<evidence type="ECO:0000256" key="1">
    <source>
        <dbReference type="ARBA" id="ARBA00022490"/>
    </source>
</evidence>
<feature type="site" description="Transition state stabilizer" evidence="8">
    <location>
        <position position="12"/>
    </location>
</feature>
<comment type="caution">
    <text evidence="8">Lacks conserved residue(s) required for the propagation of feature annotation.</text>
</comment>
<evidence type="ECO:0000256" key="7">
    <source>
        <dbReference type="ARBA" id="ARBA00023154"/>
    </source>
</evidence>
<evidence type="ECO:0000256" key="8">
    <source>
        <dbReference type="HAMAP-Rule" id="MF_02082"/>
    </source>
</evidence>
<keyword evidence="11" id="KW-1185">Reference proteome</keyword>
<dbReference type="PRINTS" id="PR00474">
    <property type="entry name" value="GLU5KINASE"/>
</dbReference>
<evidence type="ECO:0000313" key="11">
    <source>
        <dbReference type="Proteomes" id="UP000053370"/>
    </source>
</evidence>
<dbReference type="InterPro" id="IPR001048">
    <property type="entry name" value="Asp/Glu/Uridylate_kinase"/>
</dbReference>
<dbReference type="NCBIfam" id="NF010661">
    <property type="entry name" value="PRK14058.1-3"/>
    <property type="match status" value="1"/>
</dbReference>
<keyword evidence="7 8" id="KW-0457">Lysine biosynthesis</keyword>